<dbReference type="Pfam" id="PF25213">
    <property type="entry name" value="HVO_A0261_N"/>
    <property type="match status" value="1"/>
</dbReference>
<sequence length="267" mass="29279">MEPSDASLEEIEFLSLSSNRVAVLGLLATGSYTRTELAAETGASQATLGRVLSDFAERSWITRAGSEYTATATGQLVAAGFEDLQRILETERKLRGIVEYLPAAAFDFDIRRLSDATITLPTQTRPNAPLQRLLSLLQDGDSVRAVSHAFNEQSLTVVRERTAAGEQTFEGVFSQDAIDALAADTALNKQFQTLLENDRATVRVRSDGVPIAAMIIDDIVYFLLRDDHGVLRASVDTDDEAVHSWAHNRIDEYWESATALEADDQLS</sequence>
<evidence type="ECO:0000313" key="4">
    <source>
        <dbReference type="Proteomes" id="UP000196084"/>
    </source>
</evidence>
<dbReference type="InterPro" id="IPR013561">
    <property type="entry name" value="FilR1_middle_dom"/>
</dbReference>
<feature type="domain" description="HVO-A0261-like N-terminal" evidence="2">
    <location>
        <begin position="9"/>
        <end position="92"/>
    </location>
</feature>
<evidence type="ECO:0000313" key="3">
    <source>
        <dbReference type="EMBL" id="OVE85416.1"/>
    </source>
</evidence>
<gene>
    <name evidence="3" type="ORF">B2G88_00880</name>
</gene>
<dbReference type="AlphaFoldDB" id="A0A202EAX8"/>
<protein>
    <submittedName>
        <fullName evidence="3">ArsR family transcriptional regulator</fullName>
    </submittedName>
</protein>
<dbReference type="Gene3D" id="1.10.10.10">
    <property type="entry name" value="Winged helix-like DNA-binding domain superfamily/Winged helix DNA-binding domain"/>
    <property type="match status" value="1"/>
</dbReference>
<reference evidence="3 4" key="1">
    <citation type="submission" date="2017-02" db="EMBL/GenBank/DDBJ databases">
        <title>Natronthermophilus aegyptiacus gen. nov.,sp. nov., an aerobic, extremely halophilic alkalithermophilic archaeon isolated from the athalassohaline Wadi An Natrun, Egypt.</title>
        <authorList>
            <person name="Zhao B."/>
        </authorList>
    </citation>
    <scope>NUCLEOTIDE SEQUENCE [LARGE SCALE GENOMIC DNA]</scope>
    <source>
        <strain evidence="3 4">CGMCC 1.3597</strain>
    </source>
</reference>
<dbReference type="InterPro" id="IPR036388">
    <property type="entry name" value="WH-like_DNA-bd_sf"/>
</dbReference>
<dbReference type="EMBL" id="MWPH01000001">
    <property type="protein sequence ID" value="OVE85416.1"/>
    <property type="molecule type" value="Genomic_DNA"/>
</dbReference>
<proteinExistence type="predicted"/>
<dbReference type="Pfam" id="PF08350">
    <property type="entry name" value="FilR1_middle"/>
    <property type="match status" value="1"/>
</dbReference>
<evidence type="ECO:0000259" key="2">
    <source>
        <dbReference type="Pfam" id="PF25213"/>
    </source>
</evidence>
<dbReference type="InterPro" id="IPR057527">
    <property type="entry name" value="HVO_A0261-like_N"/>
</dbReference>
<dbReference type="InterPro" id="IPR036390">
    <property type="entry name" value="WH_DNA-bd_sf"/>
</dbReference>
<dbReference type="Proteomes" id="UP000196084">
    <property type="component" value="Unassembled WGS sequence"/>
</dbReference>
<comment type="caution">
    <text evidence="3">The sequence shown here is derived from an EMBL/GenBank/DDBJ whole genome shotgun (WGS) entry which is preliminary data.</text>
</comment>
<name>A0A202EAX8_9EURY</name>
<dbReference type="SUPFAM" id="SSF46785">
    <property type="entry name" value="Winged helix' DNA-binding domain"/>
    <property type="match status" value="1"/>
</dbReference>
<keyword evidence="4" id="KW-1185">Reference proteome</keyword>
<dbReference type="RefSeq" id="WP_087713717.1">
    <property type="nucleotide sequence ID" value="NZ_MWPH01000001.1"/>
</dbReference>
<feature type="domain" description="Methanogenesis regulatory protein FilR1 middle" evidence="1">
    <location>
        <begin position="126"/>
        <end position="255"/>
    </location>
</feature>
<dbReference type="OrthoDB" id="330490at2157"/>
<evidence type="ECO:0000259" key="1">
    <source>
        <dbReference type="Pfam" id="PF08350"/>
    </source>
</evidence>
<organism evidence="3 4">
    <name type="scientific">Natronolimnobius baerhuensis</name>
    <dbReference type="NCBI Taxonomy" id="253108"/>
    <lineage>
        <taxon>Archaea</taxon>
        <taxon>Methanobacteriati</taxon>
        <taxon>Methanobacteriota</taxon>
        <taxon>Stenosarchaea group</taxon>
        <taxon>Halobacteria</taxon>
        <taxon>Halobacteriales</taxon>
        <taxon>Natrialbaceae</taxon>
        <taxon>Natronolimnobius</taxon>
    </lineage>
</organism>
<accession>A0A202EAX8</accession>